<dbReference type="InterPro" id="IPR008927">
    <property type="entry name" value="6-PGluconate_DH-like_C_sf"/>
</dbReference>
<protein>
    <recommendedName>
        <fullName evidence="4 5">Pyrroline-5-carboxylate reductase</fullName>
        <shortName evidence="4">P5C reductase</shortName>
        <shortName evidence="4">P5CR</shortName>
        <ecNumber evidence="4 5">1.5.1.2</ecNumber>
    </recommendedName>
    <alternativeName>
        <fullName evidence="4">PCA reductase</fullName>
    </alternativeName>
</protein>
<comment type="subcellular location">
    <subcellularLocation>
        <location evidence="4">Cytoplasm</location>
    </subcellularLocation>
</comment>
<feature type="domain" description="Pyrroline-5-carboxylate reductase dimerisation" evidence="8">
    <location>
        <begin position="149"/>
        <end position="254"/>
    </location>
</feature>
<evidence type="ECO:0000259" key="7">
    <source>
        <dbReference type="Pfam" id="PF03807"/>
    </source>
</evidence>
<dbReference type="GO" id="GO:0055129">
    <property type="term" value="P:L-proline biosynthetic process"/>
    <property type="evidence" value="ECO:0007669"/>
    <property type="project" value="UniProtKB-UniRule"/>
</dbReference>
<dbReference type="EC" id="1.5.1.2" evidence="4 5"/>
<dbReference type="SUPFAM" id="SSF51735">
    <property type="entry name" value="NAD(P)-binding Rossmann-fold domains"/>
    <property type="match status" value="1"/>
</dbReference>
<dbReference type="Pfam" id="PF14748">
    <property type="entry name" value="P5CR_dimer"/>
    <property type="match status" value="1"/>
</dbReference>
<evidence type="ECO:0000256" key="4">
    <source>
        <dbReference type="HAMAP-Rule" id="MF_01925"/>
    </source>
</evidence>
<dbReference type="GO" id="GO:0004735">
    <property type="term" value="F:pyrroline-5-carboxylate reductase activity"/>
    <property type="evidence" value="ECO:0007669"/>
    <property type="project" value="UniProtKB-UniRule"/>
</dbReference>
<accession>A0A077ARD7</accession>
<dbReference type="InterPro" id="IPR000304">
    <property type="entry name" value="Pyrroline-COOH_reductase"/>
</dbReference>
<evidence type="ECO:0000313" key="10">
    <source>
        <dbReference type="Proteomes" id="UP000028926"/>
    </source>
</evidence>
<dbReference type="Proteomes" id="UP000028926">
    <property type="component" value="Chromosome"/>
</dbReference>
<dbReference type="Pfam" id="PF03807">
    <property type="entry name" value="F420_oxidored"/>
    <property type="match status" value="1"/>
</dbReference>
<keyword evidence="2 4" id="KW-0521">NADP</keyword>
<dbReference type="Gene3D" id="3.40.50.720">
    <property type="entry name" value="NAD(P)-binding Rossmann-like Domain"/>
    <property type="match status" value="1"/>
</dbReference>
<comment type="function">
    <text evidence="4">Catalyzes the reduction of 1-pyrroline-5-carboxylate (PCA) to L-proline.</text>
</comment>
<dbReference type="AlphaFoldDB" id="A0A077ARD7"/>
<dbReference type="PANTHER" id="PTHR11645:SF0">
    <property type="entry name" value="PYRROLINE-5-CARBOXYLATE REDUCTASE 3"/>
    <property type="match status" value="1"/>
</dbReference>
<dbReference type="HOGENOM" id="CLU_042344_0_2_5"/>
<dbReference type="EMBL" id="CP008941">
    <property type="protein sequence ID" value="AIK95757.1"/>
    <property type="molecule type" value="Genomic_DNA"/>
</dbReference>
<dbReference type="PIRSF" id="PIRSF000193">
    <property type="entry name" value="Pyrrol-5-carb_rd"/>
    <property type="match status" value="1"/>
</dbReference>
<keyword evidence="3 4" id="KW-0560">Oxidoreductase</keyword>
<evidence type="ECO:0000256" key="6">
    <source>
        <dbReference type="PIRSR" id="PIRSR000193-1"/>
    </source>
</evidence>
<dbReference type="UniPathway" id="UPA00098">
    <property type="reaction ID" value="UER00361"/>
</dbReference>
<feature type="binding site" evidence="6">
    <location>
        <position position="31"/>
    </location>
    <ligand>
        <name>NADP(+)</name>
        <dbReference type="ChEBI" id="CHEBI:58349"/>
    </ligand>
</feature>
<gene>
    <name evidence="4" type="primary">proC</name>
    <name evidence="9" type="ORF">ID47_01905</name>
</gene>
<comment type="catalytic activity">
    <reaction evidence="4">
        <text>L-proline + NADP(+) = (S)-1-pyrroline-5-carboxylate + NADPH + 2 H(+)</text>
        <dbReference type="Rhea" id="RHEA:14109"/>
        <dbReference type="ChEBI" id="CHEBI:15378"/>
        <dbReference type="ChEBI" id="CHEBI:17388"/>
        <dbReference type="ChEBI" id="CHEBI:57783"/>
        <dbReference type="ChEBI" id="CHEBI:58349"/>
        <dbReference type="ChEBI" id="CHEBI:60039"/>
        <dbReference type="EC" id="1.5.1.2"/>
    </reaction>
</comment>
<comment type="pathway">
    <text evidence="4">Amino-acid biosynthesis; L-proline biosynthesis; L-proline from L-glutamate 5-semialdehyde: step 1/1.</text>
</comment>
<reference evidence="9 10" key="1">
    <citation type="submission" date="2014-07" db="EMBL/GenBank/DDBJ databases">
        <title>Comparative genomic insights into amoeba endosymbionts belonging to the families of Holosporaceae and Candidatus Midichloriaceae within Rickettsiales.</title>
        <authorList>
            <person name="Wang Z."/>
            <person name="Wu M."/>
        </authorList>
    </citation>
    <scope>NUCLEOTIDE SEQUENCE [LARGE SCALE GENOMIC DNA]</scope>
    <source>
        <strain evidence="9">PRA3</strain>
    </source>
</reference>
<dbReference type="STRING" id="91604.ID47_01905"/>
<keyword evidence="4" id="KW-0028">Amino-acid biosynthesis</keyword>
<evidence type="ECO:0000256" key="1">
    <source>
        <dbReference type="ARBA" id="ARBA00005525"/>
    </source>
</evidence>
<evidence type="ECO:0000313" key="9">
    <source>
        <dbReference type="EMBL" id="AIK95757.1"/>
    </source>
</evidence>
<evidence type="ECO:0000256" key="5">
    <source>
        <dbReference type="NCBIfam" id="TIGR00112"/>
    </source>
</evidence>
<dbReference type="Gene3D" id="1.10.3730.10">
    <property type="entry name" value="ProC C-terminal domain-like"/>
    <property type="match status" value="1"/>
</dbReference>
<dbReference type="OrthoDB" id="9805754at2"/>
<evidence type="ECO:0000256" key="2">
    <source>
        <dbReference type="ARBA" id="ARBA00022857"/>
    </source>
</evidence>
<dbReference type="KEGG" id="paca:ID47_01905"/>
<dbReference type="InterPro" id="IPR028939">
    <property type="entry name" value="P5C_Rdtase_cat_N"/>
</dbReference>
<sequence length="256" mass="27350">MKVLLVGYGRMGSALATGWSKGDRIDVTVVSPHCPTLSNFFTDVRLIPDTYQPDVIVFAVKPQLLLDVAPHYAKFITEQTVVVSVAAGFSLGKLSQLIGGCLVRAMPNLPIIIGQGVIGLYADEISDQQHESVETLFKEVGTIIWVGSEQLINAITAISGSGPAYFYYFTECLARAGEHLGLSSDVALALAQQTFVGAASLVNENRDETVNGLRQQVTSPKGTTAAALVAFDQENLSDCVVTAVQAAFKRAQELSQ</sequence>
<keyword evidence="4" id="KW-0963">Cytoplasm</keyword>
<comment type="similarity">
    <text evidence="1 4">Belongs to the pyrroline-5-carboxylate reductase family.</text>
</comment>
<organism evidence="9 10">
    <name type="scientific">Candidatus Odyssella acanthamoebae</name>
    <dbReference type="NCBI Taxonomy" id="91604"/>
    <lineage>
        <taxon>Bacteria</taxon>
        <taxon>Pseudomonadati</taxon>
        <taxon>Pseudomonadota</taxon>
        <taxon>Alphaproteobacteria</taxon>
        <taxon>Holosporales</taxon>
        <taxon>Candidatus Paracaedibacteraceae</taxon>
        <taxon>Candidatus Odyssella</taxon>
    </lineage>
</organism>
<dbReference type="PANTHER" id="PTHR11645">
    <property type="entry name" value="PYRROLINE-5-CARBOXYLATE REDUCTASE"/>
    <property type="match status" value="1"/>
</dbReference>
<dbReference type="FunFam" id="1.10.3730.10:FF:000001">
    <property type="entry name" value="Pyrroline-5-carboxylate reductase"/>
    <property type="match status" value="1"/>
</dbReference>
<proteinExistence type="inferred from homology"/>
<comment type="catalytic activity">
    <reaction evidence="4">
        <text>L-proline + NAD(+) = (S)-1-pyrroline-5-carboxylate + NADH + 2 H(+)</text>
        <dbReference type="Rhea" id="RHEA:14105"/>
        <dbReference type="ChEBI" id="CHEBI:15378"/>
        <dbReference type="ChEBI" id="CHEBI:17388"/>
        <dbReference type="ChEBI" id="CHEBI:57540"/>
        <dbReference type="ChEBI" id="CHEBI:57945"/>
        <dbReference type="ChEBI" id="CHEBI:60039"/>
        <dbReference type="EC" id="1.5.1.2"/>
    </reaction>
</comment>
<dbReference type="eggNOG" id="COG0345">
    <property type="taxonomic scope" value="Bacteria"/>
</dbReference>
<keyword evidence="4" id="KW-0641">Proline biosynthesis</keyword>
<name>A0A077ARD7_9PROT</name>
<dbReference type="RefSeq" id="WP_038463157.1">
    <property type="nucleotide sequence ID" value="NZ_CP008941.1"/>
</dbReference>
<dbReference type="HAMAP" id="MF_01925">
    <property type="entry name" value="P5C_reductase"/>
    <property type="match status" value="1"/>
</dbReference>
<feature type="domain" description="Pyrroline-5-carboxylate reductase catalytic N-terminal" evidence="7">
    <location>
        <begin position="3"/>
        <end position="88"/>
    </location>
</feature>
<evidence type="ECO:0000259" key="8">
    <source>
        <dbReference type="Pfam" id="PF14748"/>
    </source>
</evidence>
<keyword evidence="10" id="KW-1185">Reference proteome</keyword>
<feature type="binding site" evidence="6">
    <location>
        <begin position="59"/>
        <end position="62"/>
    </location>
    <ligand>
        <name>NADP(+)</name>
        <dbReference type="ChEBI" id="CHEBI:58349"/>
    </ligand>
</feature>
<dbReference type="SUPFAM" id="SSF48179">
    <property type="entry name" value="6-phosphogluconate dehydrogenase C-terminal domain-like"/>
    <property type="match status" value="1"/>
</dbReference>
<dbReference type="NCBIfam" id="TIGR00112">
    <property type="entry name" value="proC"/>
    <property type="match status" value="1"/>
</dbReference>
<dbReference type="InterPro" id="IPR029036">
    <property type="entry name" value="P5CR_dimer"/>
</dbReference>
<evidence type="ECO:0000256" key="3">
    <source>
        <dbReference type="ARBA" id="ARBA00023002"/>
    </source>
</evidence>
<dbReference type="GO" id="GO:0005737">
    <property type="term" value="C:cytoplasm"/>
    <property type="evidence" value="ECO:0007669"/>
    <property type="project" value="UniProtKB-SubCell"/>
</dbReference>
<dbReference type="InterPro" id="IPR036291">
    <property type="entry name" value="NAD(P)-bd_dom_sf"/>
</dbReference>